<dbReference type="EMBL" id="AQGS01001233">
    <property type="protein sequence ID" value="EPS35083.1"/>
    <property type="molecule type" value="Genomic_DNA"/>
</dbReference>
<dbReference type="OMA" id="ALNTHYA"/>
<evidence type="ECO:0000313" key="11">
    <source>
        <dbReference type="EMBL" id="EPS35083.1"/>
    </source>
</evidence>
<evidence type="ECO:0000256" key="7">
    <source>
        <dbReference type="ARBA" id="ARBA00023049"/>
    </source>
</evidence>
<dbReference type="PANTHER" id="PTHR47466">
    <property type="match status" value="1"/>
</dbReference>
<evidence type="ECO:0000256" key="9">
    <source>
        <dbReference type="SAM" id="SignalP"/>
    </source>
</evidence>
<feature type="domain" description="Peptidase M43 pregnancy-associated plasma-A" evidence="10">
    <location>
        <begin position="191"/>
        <end position="279"/>
    </location>
</feature>
<dbReference type="SUPFAM" id="SSF55486">
    <property type="entry name" value="Metalloproteases ('zincins'), catalytic domain"/>
    <property type="match status" value="1"/>
</dbReference>
<dbReference type="InterPro" id="IPR008754">
    <property type="entry name" value="Peptidase_M43"/>
</dbReference>
<evidence type="ECO:0000256" key="2">
    <source>
        <dbReference type="ARBA" id="ARBA00022670"/>
    </source>
</evidence>
<sequence>MRSIFMALPFLALVVDARKCGNENIPSGVQAAANYFAKMDKLADARTIQAVAERTLVIDTYFHIISSDSTEAGGNLPQNKVDDQLAALNRDYKDTGISFDLKGTTRTVNAEWATFSVDNDSKDVEYTMKKALRQGSYAALNVYYRPLGDGLLGICVFPEDVTPGDRTFILDGCQVLSGSVPNGGVANYDEGKTATHEIGHWLGLFHTFQGGCASAATGGDGVADTPAQKSPTNGCPNPNPDTCTGTQFPGVDPIHNFMDYSYDECMFEFTAGQTKRIFDFWDQYRASSAGEPGPDPVTSSTTKVITTTKVVTTTKPVTTTKTTTTRTTTKTTTKTTKTTTTPKATPTDWWCDIFPEWC</sequence>
<dbReference type="GO" id="GO:0008237">
    <property type="term" value="F:metallopeptidase activity"/>
    <property type="evidence" value="ECO:0007669"/>
    <property type="project" value="UniProtKB-KW"/>
</dbReference>
<keyword evidence="7" id="KW-0482">Metalloprotease</keyword>
<evidence type="ECO:0000256" key="5">
    <source>
        <dbReference type="ARBA" id="ARBA00022801"/>
    </source>
</evidence>
<gene>
    <name evidence="11" type="ORF">H072_11558</name>
</gene>
<dbReference type="PANTHER" id="PTHR47466:SF1">
    <property type="entry name" value="METALLOPROTEASE MEP1 (AFU_ORTHOLOGUE AFUA_1G07730)-RELATED"/>
    <property type="match status" value="1"/>
</dbReference>
<dbReference type="CDD" id="cd04275">
    <property type="entry name" value="ZnMc_pappalysin_like"/>
    <property type="match status" value="1"/>
</dbReference>
<dbReference type="GO" id="GO:0046872">
    <property type="term" value="F:metal ion binding"/>
    <property type="evidence" value="ECO:0007669"/>
    <property type="project" value="UniProtKB-KW"/>
</dbReference>
<dbReference type="Pfam" id="PF05572">
    <property type="entry name" value="Peptidase_M43"/>
    <property type="match status" value="1"/>
</dbReference>
<comment type="caution">
    <text evidence="11">The sequence shown here is derived from an EMBL/GenBank/DDBJ whole genome shotgun (WGS) entry which is preliminary data.</text>
</comment>
<evidence type="ECO:0000256" key="8">
    <source>
        <dbReference type="ARBA" id="ARBA00023157"/>
    </source>
</evidence>
<evidence type="ECO:0000256" key="3">
    <source>
        <dbReference type="ARBA" id="ARBA00022723"/>
    </source>
</evidence>
<keyword evidence="3" id="KW-0479">Metal-binding</keyword>
<dbReference type="Proteomes" id="UP000015100">
    <property type="component" value="Unassembled WGS sequence"/>
</dbReference>
<dbReference type="Gene3D" id="3.40.390.10">
    <property type="entry name" value="Collagenase (Catalytic Domain)"/>
    <property type="match status" value="1"/>
</dbReference>
<comment type="similarity">
    <text evidence="1">Belongs to the peptidase M43B family.</text>
</comment>
<dbReference type="GO" id="GO:0006508">
    <property type="term" value="P:proteolysis"/>
    <property type="evidence" value="ECO:0007669"/>
    <property type="project" value="UniProtKB-KW"/>
</dbReference>
<reference evidence="12" key="2">
    <citation type="submission" date="2013-04" db="EMBL/GenBank/DDBJ databases">
        <title>Genomic mechanisms accounting for the adaptation to parasitism in nematode-trapping fungi.</title>
        <authorList>
            <person name="Ahren D.G."/>
        </authorList>
    </citation>
    <scope>NUCLEOTIDE SEQUENCE [LARGE SCALE GENOMIC DNA]</scope>
    <source>
        <strain evidence="12">CBS 200.50</strain>
    </source>
</reference>
<accession>S8B7V0</accession>
<feature type="chain" id="PRO_5004548924" description="Peptidase M43 pregnancy-associated plasma-A domain-containing protein" evidence="9">
    <location>
        <begin position="18"/>
        <end position="358"/>
    </location>
</feature>
<dbReference type="OrthoDB" id="536211at2759"/>
<proteinExistence type="inferred from homology"/>
<evidence type="ECO:0000256" key="6">
    <source>
        <dbReference type="ARBA" id="ARBA00022833"/>
    </source>
</evidence>
<keyword evidence="6" id="KW-0862">Zinc</keyword>
<dbReference type="InterPro" id="IPR024079">
    <property type="entry name" value="MetalloPept_cat_dom_sf"/>
</dbReference>
<dbReference type="AlphaFoldDB" id="S8B7V0"/>
<dbReference type="eggNOG" id="ENOG502S6EM">
    <property type="taxonomic scope" value="Eukaryota"/>
</dbReference>
<name>S8B7V0_DACHA</name>
<reference evidence="11 12" key="1">
    <citation type="journal article" date="2013" name="PLoS Genet.">
        <title>Genomic mechanisms accounting for the adaptation to parasitism in nematode-trapping fungi.</title>
        <authorList>
            <person name="Meerupati T."/>
            <person name="Andersson K.M."/>
            <person name="Friman E."/>
            <person name="Kumar D."/>
            <person name="Tunlid A."/>
            <person name="Ahren D."/>
        </authorList>
    </citation>
    <scope>NUCLEOTIDE SEQUENCE [LARGE SCALE GENOMIC DNA]</scope>
    <source>
        <strain evidence="11 12">CBS 200.50</strain>
    </source>
</reference>
<evidence type="ECO:0000256" key="1">
    <source>
        <dbReference type="ARBA" id="ARBA00008721"/>
    </source>
</evidence>
<organism evidence="11 12">
    <name type="scientific">Dactylellina haptotyla (strain CBS 200.50)</name>
    <name type="common">Nematode-trapping fungus</name>
    <name type="synonym">Monacrosporium haptotylum</name>
    <dbReference type="NCBI Taxonomy" id="1284197"/>
    <lineage>
        <taxon>Eukaryota</taxon>
        <taxon>Fungi</taxon>
        <taxon>Dikarya</taxon>
        <taxon>Ascomycota</taxon>
        <taxon>Pezizomycotina</taxon>
        <taxon>Orbiliomycetes</taxon>
        <taxon>Orbiliales</taxon>
        <taxon>Orbiliaceae</taxon>
        <taxon>Dactylellina</taxon>
    </lineage>
</organism>
<evidence type="ECO:0000256" key="4">
    <source>
        <dbReference type="ARBA" id="ARBA00022729"/>
    </source>
</evidence>
<keyword evidence="4 9" id="KW-0732">Signal</keyword>
<dbReference type="HOGENOM" id="CLU_048726_0_0_1"/>
<keyword evidence="8" id="KW-1015">Disulfide bond</keyword>
<feature type="signal peptide" evidence="9">
    <location>
        <begin position="1"/>
        <end position="17"/>
    </location>
</feature>
<protein>
    <recommendedName>
        <fullName evidence="10">Peptidase M43 pregnancy-associated plasma-A domain-containing protein</fullName>
    </recommendedName>
</protein>
<keyword evidence="5" id="KW-0378">Hydrolase</keyword>
<evidence type="ECO:0000313" key="12">
    <source>
        <dbReference type="Proteomes" id="UP000015100"/>
    </source>
</evidence>
<keyword evidence="2" id="KW-0645">Protease</keyword>
<evidence type="ECO:0000259" key="10">
    <source>
        <dbReference type="Pfam" id="PF05572"/>
    </source>
</evidence>
<keyword evidence="12" id="KW-1185">Reference proteome</keyword>